<dbReference type="AlphaFoldDB" id="A0A2T5FX54"/>
<evidence type="ECO:0000313" key="1">
    <source>
        <dbReference type="EMBL" id="PTQ10698.1"/>
    </source>
</evidence>
<dbReference type="EMBL" id="NWBU01000009">
    <property type="protein sequence ID" value="PTQ10698.1"/>
    <property type="molecule type" value="Genomic_DNA"/>
</dbReference>
<sequence length="92" mass="10151">MWQRIIHSEPQHFGVSAVKLLQRVERTGSVVPAPQARSCGAGKLVPYMARPIRWVDTQPDIAMAELSRKLEAAGSSCPSEVRSRSALREPNV</sequence>
<accession>A0A2T5FX54</accession>
<protein>
    <submittedName>
        <fullName evidence="1">Uncharacterized protein</fullName>
    </submittedName>
</protein>
<reference evidence="1 2" key="1">
    <citation type="submission" date="2017-09" db="EMBL/GenBank/DDBJ databases">
        <title>Sphingomonas panjinensis sp.nov., isolated from oil-contaminated soil.</title>
        <authorList>
            <person name="Wang L."/>
            <person name="Chen L."/>
        </authorList>
    </citation>
    <scope>NUCLEOTIDE SEQUENCE [LARGE SCALE GENOMIC DNA]</scope>
    <source>
        <strain evidence="1 2">FW-11</strain>
    </source>
</reference>
<keyword evidence="2" id="KW-1185">Reference proteome</keyword>
<gene>
    <name evidence="1" type="ORF">CLG96_09785</name>
</gene>
<name>A0A2T5FX54_9SPHN</name>
<dbReference type="Proteomes" id="UP000244162">
    <property type="component" value="Unassembled WGS sequence"/>
</dbReference>
<evidence type="ECO:0000313" key="2">
    <source>
        <dbReference type="Proteomes" id="UP000244162"/>
    </source>
</evidence>
<proteinExistence type="predicted"/>
<organism evidence="1 2">
    <name type="scientific">Sphingomonas oleivorans</name>
    <dbReference type="NCBI Taxonomy" id="1735121"/>
    <lineage>
        <taxon>Bacteria</taxon>
        <taxon>Pseudomonadati</taxon>
        <taxon>Pseudomonadota</taxon>
        <taxon>Alphaproteobacteria</taxon>
        <taxon>Sphingomonadales</taxon>
        <taxon>Sphingomonadaceae</taxon>
        <taxon>Sphingomonas</taxon>
    </lineage>
</organism>
<comment type="caution">
    <text evidence="1">The sequence shown here is derived from an EMBL/GenBank/DDBJ whole genome shotgun (WGS) entry which is preliminary data.</text>
</comment>